<dbReference type="Proteomes" id="UP000789831">
    <property type="component" value="Unassembled WGS sequence"/>
</dbReference>
<evidence type="ECO:0000256" key="2">
    <source>
        <dbReference type="ARBA" id="ARBA00035119"/>
    </source>
</evidence>
<evidence type="ECO:0000256" key="5">
    <source>
        <dbReference type="ARBA" id="ARBA00048204"/>
    </source>
</evidence>
<name>A0A9N8WMN8_9GLOM</name>
<comment type="function">
    <text evidence="6">Catalyzes the hydrolysis of queuosine 5'-phosphate, releasing the nucleobase queuine (q). Is required for salvage of queuine from exogenous queuosine (Q) that is imported and then converted to queuosine 5'-phosphate intracellularly.</text>
</comment>
<comment type="catalytic activity">
    <reaction evidence="5 6">
        <text>queuosine 5'-phosphate + H2O = queuine + D-ribose 5-phosphate</text>
        <dbReference type="Rhea" id="RHEA:75387"/>
        <dbReference type="ChEBI" id="CHEBI:15377"/>
        <dbReference type="ChEBI" id="CHEBI:17433"/>
        <dbReference type="ChEBI" id="CHEBI:78346"/>
        <dbReference type="ChEBI" id="CHEBI:194371"/>
    </reaction>
    <physiologicalReaction direction="left-to-right" evidence="5 6">
        <dbReference type="Rhea" id="RHEA:75388"/>
    </physiologicalReaction>
</comment>
<reference evidence="7" key="1">
    <citation type="submission" date="2021-06" db="EMBL/GenBank/DDBJ databases">
        <authorList>
            <person name="Kallberg Y."/>
            <person name="Tangrot J."/>
            <person name="Rosling A."/>
        </authorList>
    </citation>
    <scope>NUCLEOTIDE SEQUENCE</scope>
    <source>
        <strain evidence="7">MT106</strain>
    </source>
</reference>
<dbReference type="OrthoDB" id="416777at2759"/>
<gene>
    <name evidence="7" type="ORF">AGERDE_LOCUS3626</name>
</gene>
<proteinExistence type="inferred from homology"/>
<accession>A0A9N8WMN8</accession>
<dbReference type="InterPro" id="IPR019438">
    <property type="entry name" value="Q_salvage"/>
</dbReference>
<dbReference type="EMBL" id="CAJVPL010000369">
    <property type="protein sequence ID" value="CAG8488579.1"/>
    <property type="molecule type" value="Genomic_DNA"/>
</dbReference>
<feature type="non-terminal residue" evidence="7">
    <location>
        <position position="1"/>
    </location>
</feature>
<dbReference type="AlphaFoldDB" id="A0A9N8WMN8"/>
<dbReference type="PANTHER" id="PTHR21314:SF0">
    <property type="entry name" value="QUEUOSINE 5'-PHOSPHATE N-GLYCOSYLASE_HYDROLASE"/>
    <property type="match status" value="1"/>
</dbReference>
<evidence type="ECO:0000256" key="1">
    <source>
        <dbReference type="ARBA" id="ARBA00022801"/>
    </source>
</evidence>
<keyword evidence="8" id="KW-1185">Reference proteome</keyword>
<evidence type="ECO:0000256" key="4">
    <source>
        <dbReference type="ARBA" id="ARBA00035393"/>
    </source>
</evidence>
<dbReference type="GO" id="GO:0006400">
    <property type="term" value="P:tRNA modification"/>
    <property type="evidence" value="ECO:0007669"/>
    <property type="project" value="TreeGrafter"/>
</dbReference>
<protein>
    <recommendedName>
        <fullName evidence="3 6">Queuosine 5'-phosphate N-glycosylase/hydrolase</fullName>
        <ecNumber evidence="6">3.2.2.-</ecNumber>
    </recommendedName>
    <alternativeName>
        <fullName evidence="4 6">Queuosine-nucleotide N-glycosylase/hydrolase</fullName>
    </alternativeName>
</protein>
<keyword evidence="1 6" id="KW-0378">Hydrolase</keyword>
<dbReference type="Pfam" id="PF10343">
    <property type="entry name" value="Q_salvage"/>
    <property type="match status" value="1"/>
</dbReference>
<evidence type="ECO:0000256" key="3">
    <source>
        <dbReference type="ARBA" id="ARBA00035306"/>
    </source>
</evidence>
<dbReference type="PANTHER" id="PTHR21314">
    <property type="entry name" value="QUEUOSINE 5'-PHOSPHATE N-GLYCOSYLASE_HYDROLASE-RELATED"/>
    <property type="match status" value="1"/>
</dbReference>
<comment type="similarity">
    <text evidence="2 6">Belongs to the QNG1 protein family.</text>
</comment>
<sequence length="361" mass="41567">EMISDNPVLKSAEFIYEHSKDVRITKEGIHNAANIVFENIKQKKYSVKNWKMNDLHPKQADKAAINWIFLVDLLNFSFWSDLDKEDTPGHSCPDRFTVLYNDRSHTGYWSLCAAINRALQKGIPITTPEFYASKERLSDLEIKQIFKSETSEDIPLLEERIKSIRQAGRILTEASKFNGTFLTCIQQANQSSLRLLTIIVENFPSFRDEALFLGRTVKFYKRAQILIADIWACFEGLGYGTFHDIDEITIFADYRVPQALHHLQALSYSPSLEATLDNYTLLESGSRLEIEIRGCSIWAVELIRRHIAQKLLPSEDGKIGAEDSEPLRVNAILLDFYIWDFASSNKTMLNVKMHRTRSIFY</sequence>
<organism evidence="7 8">
    <name type="scientific">Ambispora gerdemannii</name>
    <dbReference type="NCBI Taxonomy" id="144530"/>
    <lineage>
        <taxon>Eukaryota</taxon>
        <taxon>Fungi</taxon>
        <taxon>Fungi incertae sedis</taxon>
        <taxon>Mucoromycota</taxon>
        <taxon>Glomeromycotina</taxon>
        <taxon>Glomeromycetes</taxon>
        <taxon>Archaeosporales</taxon>
        <taxon>Ambisporaceae</taxon>
        <taxon>Ambispora</taxon>
    </lineage>
</organism>
<evidence type="ECO:0000256" key="6">
    <source>
        <dbReference type="RuleBase" id="RU365002"/>
    </source>
</evidence>
<dbReference type="GO" id="GO:0016787">
    <property type="term" value="F:hydrolase activity"/>
    <property type="evidence" value="ECO:0007669"/>
    <property type="project" value="UniProtKB-KW"/>
</dbReference>
<evidence type="ECO:0000313" key="7">
    <source>
        <dbReference type="EMBL" id="CAG8488579.1"/>
    </source>
</evidence>
<comment type="caution">
    <text evidence="7">The sequence shown here is derived from an EMBL/GenBank/DDBJ whole genome shotgun (WGS) entry which is preliminary data.</text>
</comment>
<evidence type="ECO:0000313" key="8">
    <source>
        <dbReference type="Proteomes" id="UP000789831"/>
    </source>
</evidence>
<dbReference type="EC" id="3.2.2.-" evidence="6"/>